<protein>
    <recommendedName>
        <fullName evidence="2 5">Aminoglycoside N(3)-acetyltransferase</fullName>
        <ecNumber evidence="5">2.3.1.-</ecNumber>
    </recommendedName>
</protein>
<name>A0A7V6PB03_9HYPH</name>
<comment type="caution">
    <text evidence="6">The sequence shown here is derived from an EMBL/GenBank/DDBJ whole genome shotgun (WGS) entry which is preliminary data.</text>
</comment>
<evidence type="ECO:0000256" key="1">
    <source>
        <dbReference type="ARBA" id="ARBA00006383"/>
    </source>
</evidence>
<sequence>MHTEAAITKALEELGVEKGNLLMLHASLKAIGPVEGGAETIVRALRSAVGPSGTLMGYASWDRSPYEETLNGVQLDDEVRASWPPFNPATADIYCGFGLLNRFLVQAPGARRSPHPDASMVAIGPLAANLIEPHELGHAFGQGSPTERFVRWAGKVLLLGAPLDSVTVLHYAEAVADIPNKRRVTYEMPIAGSDGEVVWKAASDFDSNGILDCFAIEGKPDAVETIACAYVELGRHRAGIVGSAPCYLFDAQDLVSFGVTYLEQNFGSAVAFNGGGAPDPCEPAGGSHRP</sequence>
<dbReference type="Pfam" id="PF02522">
    <property type="entry name" value="Antibiotic_NAT"/>
    <property type="match status" value="1"/>
</dbReference>
<dbReference type="NCBIfam" id="NF033080">
    <property type="entry name" value="AAC_3_II"/>
    <property type="match status" value="1"/>
</dbReference>
<gene>
    <name evidence="6" type="primary">aac(3)</name>
    <name evidence="6" type="ORF">GXX48_08600</name>
</gene>
<comment type="similarity">
    <text evidence="1 5">Belongs to the antibiotic N-acetyltransferase family.</text>
</comment>
<dbReference type="GO" id="GO:0046353">
    <property type="term" value="F:aminoglycoside 3-N-acetyltransferase activity"/>
    <property type="evidence" value="ECO:0007669"/>
    <property type="project" value="UniProtKB-EC"/>
</dbReference>
<keyword evidence="3 5" id="KW-0808">Transferase</keyword>
<dbReference type="SUPFAM" id="SSF110710">
    <property type="entry name" value="TTHA0583/YokD-like"/>
    <property type="match status" value="1"/>
</dbReference>
<comment type="catalytic activity">
    <reaction evidence="5">
        <text>a 2-deoxystreptamine antibiotic + acetyl-CoA = an N(3)-acetyl-2-deoxystreptamine antibiotic + CoA + H(+)</text>
        <dbReference type="Rhea" id="RHEA:12665"/>
        <dbReference type="ChEBI" id="CHEBI:15378"/>
        <dbReference type="ChEBI" id="CHEBI:57287"/>
        <dbReference type="ChEBI" id="CHEBI:57288"/>
        <dbReference type="ChEBI" id="CHEBI:57921"/>
        <dbReference type="ChEBI" id="CHEBI:77452"/>
        <dbReference type="EC" id="2.3.1.81"/>
    </reaction>
</comment>
<dbReference type="PANTHER" id="PTHR11104">
    <property type="entry name" value="AMINOGLYCOSIDE N3-ACETYLTRANSFERASE"/>
    <property type="match status" value="1"/>
</dbReference>
<evidence type="ECO:0000313" key="6">
    <source>
        <dbReference type="EMBL" id="HHV67684.1"/>
    </source>
</evidence>
<evidence type="ECO:0000256" key="5">
    <source>
        <dbReference type="RuleBase" id="RU365031"/>
    </source>
</evidence>
<evidence type="ECO:0000313" key="7">
    <source>
        <dbReference type="Proteomes" id="UP000551563"/>
    </source>
</evidence>
<evidence type="ECO:0000256" key="3">
    <source>
        <dbReference type="ARBA" id="ARBA00022679"/>
    </source>
</evidence>
<evidence type="ECO:0000256" key="4">
    <source>
        <dbReference type="ARBA" id="ARBA00023315"/>
    </source>
</evidence>
<evidence type="ECO:0000256" key="2">
    <source>
        <dbReference type="ARBA" id="ARBA00012882"/>
    </source>
</evidence>
<dbReference type="AlphaFoldDB" id="A0A7V6PB03"/>
<keyword evidence="4 5" id="KW-0012">Acyltransferase</keyword>
<dbReference type="EC" id="2.3.1.-" evidence="5"/>
<organism evidence="6 7">
    <name type="scientific">Brucella intermedia</name>
    <dbReference type="NCBI Taxonomy" id="94625"/>
    <lineage>
        <taxon>Bacteria</taxon>
        <taxon>Pseudomonadati</taxon>
        <taxon>Pseudomonadota</taxon>
        <taxon>Alphaproteobacteria</taxon>
        <taxon>Hyphomicrobiales</taxon>
        <taxon>Brucellaceae</taxon>
        <taxon>Brucella/Ochrobactrum group</taxon>
        <taxon>Brucella</taxon>
    </lineage>
</organism>
<reference evidence="6 7" key="1">
    <citation type="journal article" date="2020" name="Biotechnol. Biofuels">
        <title>New insights from the biogas microbiome by comprehensive genome-resolved metagenomics of nearly 1600 species originating from multiple anaerobic digesters.</title>
        <authorList>
            <person name="Campanaro S."/>
            <person name="Treu L."/>
            <person name="Rodriguez-R L.M."/>
            <person name="Kovalovszki A."/>
            <person name="Ziels R.M."/>
            <person name="Maus I."/>
            <person name="Zhu X."/>
            <person name="Kougias P.G."/>
            <person name="Basile A."/>
            <person name="Luo G."/>
            <person name="Schluter A."/>
            <person name="Konstantinidis K.T."/>
            <person name="Angelidaki I."/>
        </authorList>
    </citation>
    <scope>NUCLEOTIDE SEQUENCE [LARGE SCALE GENOMIC DNA]</scope>
    <source>
        <strain evidence="6">AS04akNAM_66</strain>
    </source>
</reference>
<dbReference type="InterPro" id="IPR003679">
    <property type="entry name" value="Amioglycoside_AcTrfase"/>
</dbReference>
<proteinExistence type="inferred from homology"/>
<dbReference type="InterPro" id="IPR028345">
    <property type="entry name" value="Antibiotic_NAT-like"/>
</dbReference>
<dbReference type="NCBIfam" id="NF033082">
    <property type="entry name" value="AAC_3"/>
    <property type="match status" value="1"/>
</dbReference>
<dbReference type="PANTHER" id="PTHR11104:SF0">
    <property type="entry name" value="SPBETA PROPHAGE-DERIVED AMINOGLYCOSIDE N(3')-ACETYLTRANSFERASE-LIKE PROTEIN YOKD"/>
    <property type="match status" value="1"/>
</dbReference>
<dbReference type="GO" id="GO:0046677">
    <property type="term" value="P:response to antibiotic"/>
    <property type="evidence" value="ECO:0007669"/>
    <property type="project" value="UniProtKB-KW"/>
</dbReference>
<dbReference type="EMBL" id="DUMN01000253">
    <property type="protein sequence ID" value="HHV67684.1"/>
    <property type="molecule type" value="Genomic_DNA"/>
</dbReference>
<dbReference type="Proteomes" id="UP000551563">
    <property type="component" value="Unassembled WGS sequence"/>
</dbReference>
<keyword evidence="5" id="KW-0046">Antibiotic resistance</keyword>
<accession>A0A7V6PB03</accession>